<dbReference type="EMBL" id="RJTM01000015">
    <property type="protein sequence ID" value="RNL92625.1"/>
    <property type="molecule type" value="Genomic_DNA"/>
</dbReference>
<evidence type="ECO:0000313" key="2">
    <source>
        <dbReference type="Proteomes" id="UP000267469"/>
    </source>
</evidence>
<gene>
    <name evidence="1" type="ORF">ED312_03540</name>
</gene>
<dbReference type="RefSeq" id="WP_123214632.1">
    <property type="nucleotide sequence ID" value="NZ_RJTM01000015.1"/>
</dbReference>
<name>A0A3N0EXJ4_SINP1</name>
<dbReference type="AlphaFoldDB" id="A0A3N0EXJ4"/>
<organism evidence="1 2">
    <name type="scientific">Sinomicrobium pectinilyticum</name>
    <dbReference type="NCBI Taxonomy" id="1084421"/>
    <lineage>
        <taxon>Bacteria</taxon>
        <taxon>Pseudomonadati</taxon>
        <taxon>Bacteroidota</taxon>
        <taxon>Flavobacteriia</taxon>
        <taxon>Flavobacteriales</taxon>
        <taxon>Flavobacteriaceae</taxon>
        <taxon>Sinomicrobium</taxon>
    </lineage>
</organism>
<protein>
    <submittedName>
        <fullName evidence="1">Uncharacterized protein</fullName>
    </submittedName>
</protein>
<proteinExistence type="predicted"/>
<reference evidence="1 2" key="1">
    <citation type="submission" date="2018-10" db="EMBL/GenBank/DDBJ databases">
        <title>Sinomicrobium pectinilyticum sp. nov., a pectinase-producing bacterium isolated from alkaline and saline soil, and emended description of the genus Sinomicrobium.</title>
        <authorList>
            <person name="Cheng B."/>
            <person name="Li C."/>
            <person name="Lai Q."/>
            <person name="Du M."/>
            <person name="Shao Z."/>
            <person name="Xu P."/>
            <person name="Yang C."/>
        </authorList>
    </citation>
    <scope>NUCLEOTIDE SEQUENCE [LARGE SCALE GENOMIC DNA]</scope>
    <source>
        <strain evidence="1 2">5DNS001</strain>
    </source>
</reference>
<accession>A0A3N0EXJ4</accession>
<sequence length="70" mass="7961">MRAKYKVISQLIFLAPTLAEQLNPRHSLYHVSVDSTTQEKNITHPTDAKLHKKIVDQCVKKAKKGKNCFA</sequence>
<evidence type="ECO:0000313" key="1">
    <source>
        <dbReference type="EMBL" id="RNL92625.1"/>
    </source>
</evidence>
<dbReference type="Proteomes" id="UP000267469">
    <property type="component" value="Unassembled WGS sequence"/>
</dbReference>
<dbReference type="OrthoDB" id="9762730at2"/>
<keyword evidence="2" id="KW-1185">Reference proteome</keyword>
<comment type="caution">
    <text evidence="1">The sequence shown here is derived from an EMBL/GenBank/DDBJ whole genome shotgun (WGS) entry which is preliminary data.</text>
</comment>